<dbReference type="CDD" id="cd04489">
    <property type="entry name" value="ExoVII_LU_OBF"/>
    <property type="match status" value="1"/>
</dbReference>
<sequence length="388" mass="43594">MIISVSELNEQAKTLLELNLSNLNVKGEISRITKHSSGHWYFTLKDKDASVSCAMFRFNNQLVKFDPKDGDEVILEASASIYKESGKYQLIVKSMKESGTGDLEKAFLELKEKLLKEGLFSQDHKKPLPKFPSKIAIITSIGSAAYEDIIKTAKVRFDLCKLYFYNSLVQGNLAANDLIKTLKKADLVGYDAIVLARGGGSKEDLWCFNDEGLARAIFEAKTPIISAIGHEIDFSISDFVADHRSITPTASMIDLLPDKNELIQKIDNFEINLKKAIKERFLNAKNKVLNLELSFKKIALNSKIEMSFTNLKDIEHKLNFAIQSKISKFESDLAIKKALLEEKNHFFSITKNLIQVQKDGKNISLNDLENGDIITLYSQTTSKKATII</sequence>
<protein>
    <recommendedName>
        <fullName evidence="5">Exodeoxyribonuclease 7 large subunit</fullName>
        <ecNumber evidence="5">3.1.11.6</ecNumber>
    </recommendedName>
    <alternativeName>
        <fullName evidence="5">Exodeoxyribonuclease VII large subunit</fullName>
        <shortName evidence="5">Exonuclease VII large subunit</shortName>
    </alternativeName>
</protein>
<dbReference type="EC" id="3.1.11.6" evidence="5"/>
<comment type="caution">
    <text evidence="9">The sequence shown here is derived from an EMBL/GenBank/DDBJ whole genome shotgun (WGS) entry which is preliminary data.</text>
</comment>
<dbReference type="NCBIfam" id="TIGR00237">
    <property type="entry name" value="xseA"/>
    <property type="match status" value="1"/>
</dbReference>
<evidence type="ECO:0000256" key="2">
    <source>
        <dbReference type="ARBA" id="ARBA00022722"/>
    </source>
</evidence>
<proteinExistence type="inferred from homology"/>
<evidence type="ECO:0000259" key="7">
    <source>
        <dbReference type="Pfam" id="PF02601"/>
    </source>
</evidence>
<evidence type="ECO:0000256" key="4">
    <source>
        <dbReference type="ARBA" id="ARBA00022839"/>
    </source>
</evidence>
<dbReference type="GO" id="GO:0003676">
    <property type="term" value="F:nucleic acid binding"/>
    <property type="evidence" value="ECO:0007669"/>
    <property type="project" value="InterPro"/>
</dbReference>
<evidence type="ECO:0000256" key="3">
    <source>
        <dbReference type="ARBA" id="ARBA00022801"/>
    </source>
</evidence>
<dbReference type="EMBL" id="PKHU01000003">
    <property type="protein sequence ID" value="PKZ29546.1"/>
    <property type="molecule type" value="Genomic_DNA"/>
</dbReference>
<evidence type="ECO:0000256" key="5">
    <source>
        <dbReference type="HAMAP-Rule" id="MF_00378"/>
    </source>
</evidence>
<dbReference type="Proteomes" id="UP000234639">
    <property type="component" value="Unassembled WGS sequence"/>
</dbReference>
<comment type="catalytic activity">
    <reaction evidence="5 6">
        <text>Exonucleolytic cleavage in either 5'- to 3'- or 3'- to 5'-direction to yield nucleoside 5'-phosphates.</text>
        <dbReference type="EC" id="3.1.11.6"/>
    </reaction>
</comment>
<gene>
    <name evidence="5" type="primary">xseA</name>
    <name evidence="9" type="ORF">CYJ41_04110</name>
</gene>
<keyword evidence="1 5" id="KW-0963">Cytoplasm</keyword>
<feature type="domain" description="OB-fold nucleic acid binding" evidence="8">
    <location>
        <begin position="3"/>
        <end position="95"/>
    </location>
</feature>
<dbReference type="HAMAP" id="MF_00378">
    <property type="entry name" value="Exonuc_7_L"/>
    <property type="match status" value="1"/>
</dbReference>
<evidence type="ECO:0000313" key="10">
    <source>
        <dbReference type="Proteomes" id="UP000234639"/>
    </source>
</evidence>
<dbReference type="PANTHER" id="PTHR30008">
    <property type="entry name" value="EXODEOXYRIBONUCLEASE 7 LARGE SUBUNIT"/>
    <property type="match status" value="1"/>
</dbReference>
<comment type="function">
    <text evidence="5">Bidirectionally degrades single-stranded DNA into large acid-insoluble oligonucleotides, which are then degraded further into small acid-soluble oligonucleotides.</text>
</comment>
<evidence type="ECO:0000313" key="9">
    <source>
        <dbReference type="EMBL" id="PKZ29546.1"/>
    </source>
</evidence>
<dbReference type="InterPro" id="IPR025824">
    <property type="entry name" value="OB-fold_nuc-bd_dom"/>
</dbReference>
<feature type="domain" description="Exonuclease VII large subunit C-terminal" evidence="7">
    <location>
        <begin position="119"/>
        <end position="345"/>
    </location>
</feature>
<organism evidence="9 10">
    <name type="scientific">Campylobacter ureolyticus</name>
    <dbReference type="NCBI Taxonomy" id="827"/>
    <lineage>
        <taxon>Bacteria</taxon>
        <taxon>Pseudomonadati</taxon>
        <taxon>Campylobacterota</taxon>
        <taxon>Epsilonproteobacteria</taxon>
        <taxon>Campylobacterales</taxon>
        <taxon>Campylobacteraceae</taxon>
        <taxon>Campylobacter</taxon>
    </lineage>
</organism>
<evidence type="ECO:0000256" key="1">
    <source>
        <dbReference type="ARBA" id="ARBA00022490"/>
    </source>
</evidence>
<comment type="subcellular location">
    <subcellularLocation>
        <location evidence="5 6">Cytoplasm</location>
    </subcellularLocation>
</comment>
<reference evidence="9 10" key="1">
    <citation type="submission" date="2017-12" db="EMBL/GenBank/DDBJ databases">
        <title>Phylogenetic diversity of female urinary microbiome.</title>
        <authorList>
            <person name="Thomas-White K."/>
            <person name="Wolfe A.J."/>
        </authorList>
    </citation>
    <scope>NUCLEOTIDE SEQUENCE [LARGE SCALE GENOMIC DNA]</scope>
    <source>
        <strain evidence="9 10">UMB0112</strain>
    </source>
</reference>
<accession>A0A2I1NB05</accession>
<keyword evidence="2 5" id="KW-0540">Nuclease</keyword>
<dbReference type="GO" id="GO:0006308">
    <property type="term" value="P:DNA catabolic process"/>
    <property type="evidence" value="ECO:0007669"/>
    <property type="project" value="UniProtKB-UniRule"/>
</dbReference>
<dbReference type="GO" id="GO:0005737">
    <property type="term" value="C:cytoplasm"/>
    <property type="evidence" value="ECO:0007669"/>
    <property type="project" value="UniProtKB-SubCell"/>
</dbReference>
<dbReference type="InterPro" id="IPR003753">
    <property type="entry name" value="Exonuc_VII_L"/>
</dbReference>
<dbReference type="PANTHER" id="PTHR30008:SF0">
    <property type="entry name" value="EXODEOXYRIBONUCLEASE 7 LARGE SUBUNIT"/>
    <property type="match status" value="1"/>
</dbReference>
<comment type="subunit">
    <text evidence="5">Heterooligomer composed of large and small subunits.</text>
</comment>
<keyword evidence="4 5" id="KW-0269">Exonuclease</keyword>
<keyword evidence="3 5" id="KW-0378">Hydrolase</keyword>
<dbReference type="GO" id="GO:0009318">
    <property type="term" value="C:exodeoxyribonuclease VII complex"/>
    <property type="evidence" value="ECO:0007669"/>
    <property type="project" value="UniProtKB-UniRule"/>
</dbReference>
<dbReference type="RefSeq" id="WP_101637110.1">
    <property type="nucleotide sequence ID" value="NZ_PKHU01000003.1"/>
</dbReference>
<dbReference type="Pfam" id="PF02601">
    <property type="entry name" value="Exonuc_VII_L"/>
    <property type="match status" value="1"/>
</dbReference>
<dbReference type="GO" id="GO:0008855">
    <property type="term" value="F:exodeoxyribonuclease VII activity"/>
    <property type="evidence" value="ECO:0007669"/>
    <property type="project" value="UniProtKB-UniRule"/>
</dbReference>
<dbReference type="Pfam" id="PF13742">
    <property type="entry name" value="tRNA_anti_2"/>
    <property type="match status" value="1"/>
</dbReference>
<evidence type="ECO:0000256" key="6">
    <source>
        <dbReference type="RuleBase" id="RU004355"/>
    </source>
</evidence>
<name>A0A2I1NB05_9BACT</name>
<dbReference type="InterPro" id="IPR020579">
    <property type="entry name" value="Exonuc_VII_lsu_C"/>
</dbReference>
<comment type="similarity">
    <text evidence="5 6">Belongs to the XseA family.</text>
</comment>
<dbReference type="AlphaFoldDB" id="A0A2I1NB05"/>
<evidence type="ECO:0000259" key="8">
    <source>
        <dbReference type="Pfam" id="PF13742"/>
    </source>
</evidence>